<feature type="compositionally biased region" description="Low complexity" evidence="3">
    <location>
        <begin position="280"/>
        <end position="300"/>
    </location>
</feature>
<feature type="region of interest" description="Disordered" evidence="3">
    <location>
        <begin position="121"/>
        <end position="155"/>
    </location>
</feature>
<feature type="region of interest" description="Disordered" evidence="3">
    <location>
        <begin position="57"/>
        <end position="76"/>
    </location>
</feature>
<name>A0AAD7Y0D1_9FUNG</name>
<gene>
    <name evidence="5" type="ORF">O0I10_003075</name>
</gene>
<dbReference type="Proteomes" id="UP001234581">
    <property type="component" value="Unassembled WGS sequence"/>
</dbReference>
<keyword evidence="2" id="KW-0539">Nucleus</keyword>
<dbReference type="SMART" id="SM00066">
    <property type="entry name" value="GAL4"/>
    <property type="match status" value="1"/>
</dbReference>
<reference evidence="5 6" key="1">
    <citation type="submission" date="2023-03" db="EMBL/GenBank/DDBJ databases">
        <title>Genome sequence of Lichtheimia ornata CBS 291.66.</title>
        <authorList>
            <person name="Mohabir J.T."/>
            <person name="Shea T.P."/>
            <person name="Kurbessoian T."/>
            <person name="Berby B."/>
            <person name="Fontaine J."/>
            <person name="Livny J."/>
            <person name="Gnirke A."/>
            <person name="Stajich J.E."/>
            <person name="Cuomo C.A."/>
        </authorList>
    </citation>
    <scope>NUCLEOTIDE SEQUENCE [LARGE SCALE GENOMIC DNA]</scope>
    <source>
        <strain evidence="5">CBS 291.66</strain>
    </source>
</reference>
<feature type="compositionally biased region" description="Low complexity" evidence="3">
    <location>
        <begin position="35"/>
        <end position="48"/>
    </location>
</feature>
<protein>
    <recommendedName>
        <fullName evidence="4">Zn(2)-C6 fungal-type domain-containing protein</fullName>
    </recommendedName>
</protein>
<dbReference type="PANTHER" id="PTHR47659:SF7">
    <property type="entry name" value="FUNGAL TRANSCRIPTIONAL REGULATORY PROTEIN, N-TERMINAL DOMAIN-CONTAINING PROTEIN"/>
    <property type="match status" value="1"/>
</dbReference>
<dbReference type="InterPro" id="IPR050335">
    <property type="entry name" value="ERT1_acuK_gluconeogen_tf"/>
</dbReference>
<evidence type="ECO:0000313" key="5">
    <source>
        <dbReference type="EMBL" id="KAJ8661325.1"/>
    </source>
</evidence>
<evidence type="ECO:0000256" key="3">
    <source>
        <dbReference type="SAM" id="MobiDB-lite"/>
    </source>
</evidence>
<feature type="region of interest" description="Disordered" evidence="3">
    <location>
        <begin position="223"/>
        <end position="253"/>
    </location>
</feature>
<dbReference type="RefSeq" id="XP_058346238.1">
    <property type="nucleotide sequence ID" value="XM_058483149.1"/>
</dbReference>
<dbReference type="EMBL" id="JARTCD010000009">
    <property type="protein sequence ID" value="KAJ8661325.1"/>
    <property type="molecule type" value="Genomic_DNA"/>
</dbReference>
<feature type="compositionally biased region" description="Low complexity" evidence="3">
    <location>
        <begin position="227"/>
        <end position="253"/>
    </location>
</feature>
<feature type="compositionally biased region" description="Polar residues" evidence="3">
    <location>
        <begin position="389"/>
        <end position="417"/>
    </location>
</feature>
<dbReference type="AlphaFoldDB" id="A0AAD7Y0D1"/>
<dbReference type="GO" id="GO:0008270">
    <property type="term" value="F:zinc ion binding"/>
    <property type="evidence" value="ECO:0007669"/>
    <property type="project" value="InterPro"/>
</dbReference>
<dbReference type="GO" id="GO:0000981">
    <property type="term" value="F:DNA-binding transcription factor activity, RNA polymerase II-specific"/>
    <property type="evidence" value="ECO:0007669"/>
    <property type="project" value="InterPro"/>
</dbReference>
<feature type="compositionally biased region" description="Polar residues" evidence="3">
    <location>
        <begin position="18"/>
        <end position="31"/>
    </location>
</feature>
<dbReference type="PROSITE" id="PS50048">
    <property type="entry name" value="ZN2_CY6_FUNGAL_2"/>
    <property type="match status" value="1"/>
</dbReference>
<sequence length="417" mass="45037">MQPLPYYQSAYPNTASYSSNPSYSTHGSPVPSSVMATPNPMMPQPNMTSLAHPVGTTAPGISNETTTATAAPTAQPPKRKQVKNACTNCQKACKKCDDARPCPRCIKYGIADTCVNSVRKERKKGIKRGPYKRRQKDGDSSSTSSTRKADDPLMAGQQQNPYAAAMRHPTMPYSPYTMNQYGQPTYDPYGSYAAAYHKDHMLPQSYVVNPVYSSLGYPMFMPTTGASSSDSQQQQQQSQSPQQSNATPATATASSAYQHYVGYMQHHQQSTSRYGDHLIHSQQQQQQQHPSHQGHGSTSPAAAHLYYQHPSQAQQQQPQQQGRLSPQLPDIKSESHSSSPVAANAVPGSFMKAQAMTPIPSASTSSGTTASPAEPNEEDARLPQLCNVALQNSATTASSNDQPSSNTASPTNPQQHS</sequence>
<dbReference type="InterPro" id="IPR001138">
    <property type="entry name" value="Zn2Cys6_DnaBD"/>
</dbReference>
<keyword evidence="6" id="KW-1185">Reference proteome</keyword>
<evidence type="ECO:0000256" key="1">
    <source>
        <dbReference type="ARBA" id="ARBA00022723"/>
    </source>
</evidence>
<comment type="caution">
    <text evidence="5">The sequence shown here is derived from an EMBL/GenBank/DDBJ whole genome shotgun (WGS) entry which is preliminary data.</text>
</comment>
<evidence type="ECO:0000256" key="2">
    <source>
        <dbReference type="ARBA" id="ARBA00023242"/>
    </source>
</evidence>
<dbReference type="CDD" id="cd00067">
    <property type="entry name" value="GAL4"/>
    <property type="match status" value="1"/>
</dbReference>
<feature type="region of interest" description="Disordered" evidence="3">
    <location>
        <begin position="18"/>
        <end position="49"/>
    </location>
</feature>
<dbReference type="PANTHER" id="PTHR47659">
    <property type="entry name" value="ZN(II)2CYS6 TRANSCRIPTION FACTOR (EUROFUNG)-RELATED"/>
    <property type="match status" value="1"/>
</dbReference>
<keyword evidence="1" id="KW-0479">Metal-binding</keyword>
<feature type="compositionally biased region" description="Low complexity" evidence="3">
    <location>
        <begin position="308"/>
        <end position="329"/>
    </location>
</feature>
<feature type="region of interest" description="Disordered" evidence="3">
    <location>
        <begin position="265"/>
        <end position="417"/>
    </location>
</feature>
<proteinExistence type="predicted"/>
<organism evidence="5 6">
    <name type="scientific">Lichtheimia ornata</name>
    <dbReference type="NCBI Taxonomy" id="688661"/>
    <lineage>
        <taxon>Eukaryota</taxon>
        <taxon>Fungi</taxon>
        <taxon>Fungi incertae sedis</taxon>
        <taxon>Mucoromycota</taxon>
        <taxon>Mucoromycotina</taxon>
        <taxon>Mucoromycetes</taxon>
        <taxon>Mucorales</taxon>
        <taxon>Lichtheimiaceae</taxon>
        <taxon>Lichtheimia</taxon>
    </lineage>
</organism>
<accession>A0AAD7Y0D1</accession>
<feature type="compositionally biased region" description="Low complexity" evidence="3">
    <location>
        <begin position="357"/>
        <end position="374"/>
    </location>
</feature>
<dbReference type="GeneID" id="83210488"/>
<evidence type="ECO:0000313" key="6">
    <source>
        <dbReference type="Proteomes" id="UP001234581"/>
    </source>
</evidence>
<evidence type="ECO:0000259" key="4">
    <source>
        <dbReference type="PROSITE" id="PS50048"/>
    </source>
</evidence>
<feature type="compositionally biased region" description="Basic residues" evidence="3">
    <location>
        <begin position="121"/>
        <end position="135"/>
    </location>
</feature>
<feature type="domain" description="Zn(2)-C6 fungal-type" evidence="4">
    <location>
        <begin position="85"/>
        <end position="116"/>
    </location>
</feature>